<evidence type="ECO:0000313" key="3">
    <source>
        <dbReference type="Proteomes" id="UP000428260"/>
    </source>
</evidence>
<dbReference type="RefSeq" id="WP_158868628.1">
    <property type="nucleotide sequence ID" value="NZ_CP046401.1"/>
</dbReference>
<dbReference type="Proteomes" id="UP000428260">
    <property type="component" value="Chromosome"/>
</dbReference>
<gene>
    <name evidence="2" type="ORF">GM418_17955</name>
</gene>
<dbReference type="PANTHER" id="PTHR33930:SF2">
    <property type="entry name" value="BLR3452 PROTEIN"/>
    <property type="match status" value="1"/>
</dbReference>
<dbReference type="NCBIfam" id="TIGR00778">
    <property type="entry name" value="ahpD_dom"/>
    <property type="match status" value="1"/>
</dbReference>
<sequence>MKNLDKQKIEDIVTTRKQAHSYFLKKSKVYRSFVEMEQNTYTDGELSKKQKELIAIGISVVINCESCMEWHIKQALDDEASEGEIIEAIEVGIEMSGGPGTASARFAMNVMEAYKK</sequence>
<dbReference type="AlphaFoldDB" id="A0A6I6JR57"/>
<keyword evidence="3" id="KW-1185">Reference proteome</keyword>
<name>A0A6I6JR57_9BACT</name>
<dbReference type="EMBL" id="CP046401">
    <property type="protein sequence ID" value="QGY45485.1"/>
    <property type="molecule type" value="Genomic_DNA"/>
</dbReference>
<dbReference type="InterPro" id="IPR003779">
    <property type="entry name" value="CMD-like"/>
</dbReference>
<dbReference type="PANTHER" id="PTHR33930">
    <property type="entry name" value="ALKYL HYDROPEROXIDE REDUCTASE AHPD"/>
    <property type="match status" value="1"/>
</dbReference>
<dbReference type="GO" id="GO:0051920">
    <property type="term" value="F:peroxiredoxin activity"/>
    <property type="evidence" value="ECO:0007669"/>
    <property type="project" value="InterPro"/>
</dbReference>
<dbReference type="Gene3D" id="1.20.1290.10">
    <property type="entry name" value="AhpD-like"/>
    <property type="match status" value="1"/>
</dbReference>
<protein>
    <submittedName>
        <fullName evidence="2">Carboxymuconolactone decarboxylase family protein</fullName>
    </submittedName>
</protein>
<dbReference type="SUPFAM" id="SSF69118">
    <property type="entry name" value="AhpD-like"/>
    <property type="match status" value="1"/>
</dbReference>
<feature type="domain" description="Carboxymuconolactone decarboxylase-like" evidence="1">
    <location>
        <begin position="29"/>
        <end position="107"/>
    </location>
</feature>
<evidence type="ECO:0000313" key="2">
    <source>
        <dbReference type="EMBL" id="QGY45485.1"/>
    </source>
</evidence>
<dbReference type="Pfam" id="PF02627">
    <property type="entry name" value="CMD"/>
    <property type="match status" value="1"/>
</dbReference>
<organism evidence="2 3">
    <name type="scientific">Maribellus comscasis</name>
    <dbReference type="NCBI Taxonomy" id="2681766"/>
    <lineage>
        <taxon>Bacteria</taxon>
        <taxon>Pseudomonadati</taxon>
        <taxon>Bacteroidota</taxon>
        <taxon>Bacteroidia</taxon>
        <taxon>Marinilabiliales</taxon>
        <taxon>Prolixibacteraceae</taxon>
        <taxon>Maribellus</taxon>
    </lineage>
</organism>
<accession>A0A6I6JR57</accession>
<proteinExistence type="predicted"/>
<evidence type="ECO:0000259" key="1">
    <source>
        <dbReference type="Pfam" id="PF02627"/>
    </source>
</evidence>
<dbReference type="KEGG" id="mcos:GM418_17955"/>
<reference evidence="2 3" key="1">
    <citation type="submission" date="2019-11" db="EMBL/GenBank/DDBJ databases">
        <authorList>
            <person name="Zheng R.K."/>
            <person name="Sun C.M."/>
        </authorList>
    </citation>
    <scope>NUCLEOTIDE SEQUENCE [LARGE SCALE GENOMIC DNA]</scope>
    <source>
        <strain evidence="2 3">WC007</strain>
    </source>
</reference>
<dbReference type="InterPro" id="IPR029032">
    <property type="entry name" value="AhpD-like"/>
</dbReference>
<dbReference type="InterPro" id="IPR004675">
    <property type="entry name" value="AhpD_core"/>
</dbReference>